<dbReference type="Gene3D" id="3.40.50.300">
    <property type="entry name" value="P-loop containing nucleotide triphosphate hydrolases"/>
    <property type="match status" value="1"/>
</dbReference>
<sequence>MNEDLEIELIEPKNQLSLFGYDAYFESFTKLFEKKEMPHCVLLSGTKGLGKSTFIYHFINYLFSKTEKNKYSINDLIINKENSSYKLLNANTHPNFFLIENDNFEKDVKIEKVRNLLKFLNRSTYSKDLKIVMIDNIENFNLNSANA</sequence>
<gene>
    <name evidence="1" type="ORF">METZ01_LOCUS431806</name>
</gene>
<proteinExistence type="predicted"/>
<organism evidence="1">
    <name type="scientific">marine metagenome</name>
    <dbReference type="NCBI Taxonomy" id="408172"/>
    <lineage>
        <taxon>unclassified sequences</taxon>
        <taxon>metagenomes</taxon>
        <taxon>ecological metagenomes</taxon>
    </lineage>
</organism>
<name>A0A382Y6J5_9ZZZZ</name>
<reference evidence="1" key="1">
    <citation type="submission" date="2018-05" db="EMBL/GenBank/DDBJ databases">
        <authorList>
            <person name="Lanie J.A."/>
            <person name="Ng W.-L."/>
            <person name="Kazmierczak K.M."/>
            <person name="Andrzejewski T.M."/>
            <person name="Davidsen T.M."/>
            <person name="Wayne K.J."/>
            <person name="Tettelin H."/>
            <person name="Glass J.I."/>
            <person name="Rusch D."/>
            <person name="Podicherti R."/>
            <person name="Tsui H.-C.T."/>
            <person name="Winkler M.E."/>
        </authorList>
    </citation>
    <scope>NUCLEOTIDE SEQUENCE</scope>
</reference>
<dbReference type="AlphaFoldDB" id="A0A382Y6J5"/>
<accession>A0A382Y6J5</accession>
<protein>
    <submittedName>
        <fullName evidence="1">Uncharacterized protein</fullName>
    </submittedName>
</protein>
<feature type="non-terminal residue" evidence="1">
    <location>
        <position position="147"/>
    </location>
</feature>
<dbReference type="InterPro" id="IPR027417">
    <property type="entry name" value="P-loop_NTPase"/>
</dbReference>
<evidence type="ECO:0000313" key="1">
    <source>
        <dbReference type="EMBL" id="SVD78952.1"/>
    </source>
</evidence>
<dbReference type="EMBL" id="UINC01173387">
    <property type="protein sequence ID" value="SVD78952.1"/>
    <property type="molecule type" value="Genomic_DNA"/>
</dbReference>
<dbReference type="Pfam" id="PF13177">
    <property type="entry name" value="DNA_pol3_delta2"/>
    <property type="match status" value="1"/>
</dbReference>
<dbReference type="SUPFAM" id="SSF52540">
    <property type="entry name" value="P-loop containing nucleoside triphosphate hydrolases"/>
    <property type="match status" value="1"/>
</dbReference>